<protein>
    <submittedName>
        <fullName evidence="1">Uncharacterized protein</fullName>
    </submittedName>
</protein>
<evidence type="ECO:0000313" key="1">
    <source>
        <dbReference type="EMBL" id="GLP98146.1"/>
    </source>
</evidence>
<reference evidence="1" key="1">
    <citation type="journal article" date="2014" name="Int. J. Syst. Evol. Microbiol.">
        <title>Complete genome sequence of Corynebacterium casei LMG S-19264T (=DSM 44701T), isolated from a smear-ripened cheese.</title>
        <authorList>
            <consortium name="US DOE Joint Genome Institute (JGI-PGF)"/>
            <person name="Walter F."/>
            <person name="Albersmeier A."/>
            <person name="Kalinowski J."/>
            <person name="Ruckert C."/>
        </authorList>
    </citation>
    <scope>NUCLEOTIDE SEQUENCE</scope>
    <source>
        <strain evidence="1">NBRC 101628</strain>
    </source>
</reference>
<name>A0AA37RZL3_9GAMM</name>
<dbReference type="AlphaFoldDB" id="A0AA37RZL3"/>
<comment type="caution">
    <text evidence="1">The sequence shown here is derived from an EMBL/GenBank/DDBJ whole genome shotgun (WGS) entry which is preliminary data.</text>
</comment>
<dbReference type="EMBL" id="BSNC01000020">
    <property type="protein sequence ID" value="GLP98146.1"/>
    <property type="molecule type" value="Genomic_DNA"/>
</dbReference>
<evidence type="ECO:0000313" key="2">
    <source>
        <dbReference type="Proteomes" id="UP001161422"/>
    </source>
</evidence>
<dbReference type="Proteomes" id="UP001161422">
    <property type="component" value="Unassembled WGS sequence"/>
</dbReference>
<sequence length="40" mass="4206">MIPGVSFNIAKEGEAEPKAPIVIIIGKLDKLLSDESVLVA</sequence>
<keyword evidence="2" id="KW-1185">Reference proteome</keyword>
<reference evidence="1" key="2">
    <citation type="submission" date="2023-01" db="EMBL/GenBank/DDBJ databases">
        <title>Draft genome sequence of Paraferrimonas sedimenticola strain NBRC 101628.</title>
        <authorList>
            <person name="Sun Q."/>
            <person name="Mori K."/>
        </authorList>
    </citation>
    <scope>NUCLEOTIDE SEQUENCE</scope>
    <source>
        <strain evidence="1">NBRC 101628</strain>
    </source>
</reference>
<gene>
    <name evidence="1" type="ORF">GCM10007895_34530</name>
</gene>
<accession>A0AA37RZL3</accession>
<organism evidence="1 2">
    <name type="scientific">Paraferrimonas sedimenticola</name>
    <dbReference type="NCBI Taxonomy" id="375674"/>
    <lineage>
        <taxon>Bacteria</taxon>
        <taxon>Pseudomonadati</taxon>
        <taxon>Pseudomonadota</taxon>
        <taxon>Gammaproteobacteria</taxon>
        <taxon>Alteromonadales</taxon>
        <taxon>Ferrimonadaceae</taxon>
        <taxon>Paraferrimonas</taxon>
    </lineage>
</organism>
<proteinExistence type="predicted"/>